<organism evidence="1 2">
    <name type="scientific">Halorubrum pleomorphic virus 12</name>
    <dbReference type="NCBI Taxonomy" id="2507578"/>
    <lineage>
        <taxon>Viruses</taxon>
        <taxon>Monodnaviria</taxon>
        <taxon>Trapavirae</taxon>
        <taxon>Saleviricota</taxon>
        <taxon>Huolimaviricetes</taxon>
        <taxon>Haloruvirales</taxon>
        <taxon>Pleolipoviridae</taxon>
        <taxon>Betapleolipovirus</taxon>
        <taxon>Betapleolipovirus rosense</taxon>
        <taxon>Betapleolipovirus HRPV12</taxon>
    </lineage>
</organism>
<reference evidence="2" key="1">
    <citation type="submission" date="2017-11" db="EMBL/GenBank/DDBJ databases">
        <title>Viruses of Lake Retba.</title>
        <authorList>
            <person name="Mizuno C.M."/>
            <person name="Prajapati B."/>
            <person name="Lucas S."/>
            <person name="Sime-Ngando T."/>
            <person name="Forterre P."/>
            <person name="Bamford D.H."/>
            <person name="Prangishvili D."/>
            <person name="Krupovic M."/>
            <person name="Oksanen H.M."/>
        </authorList>
    </citation>
    <scope>NUCLEOTIDE SEQUENCE [LARGE SCALE GENOMIC DNA]</scope>
</reference>
<evidence type="ECO:0000313" key="1">
    <source>
        <dbReference type="EMBL" id="QAS68813.1"/>
    </source>
</evidence>
<dbReference type="Proteomes" id="UP000289817">
    <property type="component" value="Segment"/>
</dbReference>
<keyword evidence="2" id="KW-1185">Reference proteome</keyword>
<evidence type="ECO:0000313" key="2">
    <source>
        <dbReference type="Proteomes" id="UP000289817"/>
    </source>
</evidence>
<accession>A0A410N6Q5</accession>
<dbReference type="EMBL" id="MG550110">
    <property type="protein sequence ID" value="QAS68813.1"/>
    <property type="molecule type" value="Genomic_DNA"/>
</dbReference>
<name>A0A410N6Q5_9VIRU</name>
<gene>
    <name evidence="1" type="ORF">HRPV12-gp09</name>
</gene>
<sequence>MSHPTCAICGFEADGADHVKITVERVPPEQPPQTYYAHKRCFDNAQNWEREV</sequence>
<protein>
    <submittedName>
        <fullName evidence="1">Uncharacterized protein</fullName>
    </submittedName>
</protein>
<proteinExistence type="predicted"/>